<dbReference type="RefSeq" id="WP_154237494.1">
    <property type="nucleotide sequence ID" value="NZ_CALJPI010000118.1"/>
</dbReference>
<gene>
    <name evidence="2" type="ORF">GKD88_00385</name>
    <name evidence="1" type="ORF">GKE08_00380</name>
</gene>
<keyword evidence="4" id="KW-1185">Reference proteome</keyword>
<dbReference type="Proteomes" id="UP000433575">
    <property type="component" value="Unassembled WGS sequence"/>
</dbReference>
<proteinExistence type="predicted"/>
<evidence type="ECO:0000313" key="4">
    <source>
        <dbReference type="Proteomes" id="UP000480929"/>
    </source>
</evidence>
<dbReference type="EMBL" id="WKPJ01000001">
    <property type="protein sequence ID" value="MSA87790.1"/>
    <property type="molecule type" value="Genomic_DNA"/>
</dbReference>
<protein>
    <submittedName>
        <fullName evidence="1">Uncharacterized protein</fullName>
    </submittedName>
</protein>
<accession>A0A6N7S294</accession>
<sequence>MDKLNTKLKSVASIQPYPQTSTPLRTYPFIYQWRKKSVKKDRDREKFPLIPGLIHFLISAFSSPTRLY</sequence>
<dbReference type="EMBL" id="WKPI01000001">
    <property type="protein sequence ID" value="MSC31585.1"/>
    <property type="molecule type" value="Genomic_DNA"/>
</dbReference>
<organism evidence="1 3">
    <name type="scientific">Holdemania massiliensis</name>
    <dbReference type="NCBI Taxonomy" id="1468449"/>
    <lineage>
        <taxon>Bacteria</taxon>
        <taxon>Bacillati</taxon>
        <taxon>Bacillota</taxon>
        <taxon>Erysipelotrichia</taxon>
        <taxon>Erysipelotrichales</taxon>
        <taxon>Erysipelotrichaceae</taxon>
        <taxon>Holdemania</taxon>
    </lineage>
</organism>
<reference evidence="3 4" key="1">
    <citation type="journal article" date="2019" name="Nat. Med.">
        <title>A library of human gut bacterial isolates paired with longitudinal multiomics data enables mechanistic microbiome research.</title>
        <authorList>
            <person name="Poyet M."/>
            <person name="Groussin M."/>
            <person name="Gibbons S.M."/>
            <person name="Avila-Pacheco J."/>
            <person name="Jiang X."/>
            <person name="Kearney S.M."/>
            <person name="Perrotta A.R."/>
            <person name="Berdy B."/>
            <person name="Zhao S."/>
            <person name="Lieberman T.D."/>
            <person name="Swanson P.K."/>
            <person name="Smith M."/>
            <person name="Roesemann S."/>
            <person name="Alexander J.E."/>
            <person name="Rich S.A."/>
            <person name="Livny J."/>
            <person name="Vlamakis H."/>
            <person name="Clish C."/>
            <person name="Bullock K."/>
            <person name="Deik A."/>
            <person name="Scott J."/>
            <person name="Pierce K.A."/>
            <person name="Xavier R.J."/>
            <person name="Alm E.J."/>
        </authorList>
    </citation>
    <scope>NUCLEOTIDE SEQUENCE [LARGE SCALE GENOMIC DNA]</scope>
    <source>
        <strain evidence="1 3">BIOML-A4</strain>
        <strain evidence="2 4">BIOML-A5</strain>
    </source>
</reference>
<evidence type="ECO:0000313" key="2">
    <source>
        <dbReference type="EMBL" id="MSC31585.1"/>
    </source>
</evidence>
<name>A0A6N7S294_9FIRM</name>
<evidence type="ECO:0000313" key="1">
    <source>
        <dbReference type="EMBL" id="MSA87790.1"/>
    </source>
</evidence>
<dbReference type="Proteomes" id="UP000480929">
    <property type="component" value="Unassembled WGS sequence"/>
</dbReference>
<dbReference type="AlphaFoldDB" id="A0A6N7S294"/>
<evidence type="ECO:0000313" key="3">
    <source>
        <dbReference type="Proteomes" id="UP000433575"/>
    </source>
</evidence>
<comment type="caution">
    <text evidence="1">The sequence shown here is derived from an EMBL/GenBank/DDBJ whole genome shotgun (WGS) entry which is preliminary data.</text>
</comment>